<dbReference type="EMBL" id="CP071793">
    <property type="protein sequence ID" value="QTD51418.1"/>
    <property type="molecule type" value="Genomic_DNA"/>
</dbReference>
<feature type="domain" description="FHA" evidence="2">
    <location>
        <begin position="23"/>
        <end position="74"/>
    </location>
</feature>
<name>A0A8A4TQY5_SULCO</name>
<feature type="compositionally biased region" description="Basic and acidic residues" evidence="1">
    <location>
        <begin position="138"/>
        <end position="157"/>
    </location>
</feature>
<reference evidence="3" key="1">
    <citation type="submission" date="2021-03" db="EMBL/GenBank/DDBJ databases">
        <title>Acanthopleuribacteraceae sp. M133.</title>
        <authorList>
            <person name="Wang G."/>
        </authorList>
    </citation>
    <scope>NUCLEOTIDE SEQUENCE</scope>
    <source>
        <strain evidence="3">M133</strain>
    </source>
</reference>
<evidence type="ECO:0000259" key="2">
    <source>
        <dbReference type="PROSITE" id="PS50006"/>
    </source>
</evidence>
<dbReference type="InterPro" id="IPR008984">
    <property type="entry name" value="SMAD_FHA_dom_sf"/>
</dbReference>
<feature type="region of interest" description="Disordered" evidence="1">
    <location>
        <begin position="175"/>
        <end position="209"/>
    </location>
</feature>
<dbReference type="InterPro" id="IPR000253">
    <property type="entry name" value="FHA_dom"/>
</dbReference>
<feature type="compositionally biased region" description="Basic and acidic residues" evidence="1">
    <location>
        <begin position="175"/>
        <end position="192"/>
    </location>
</feature>
<dbReference type="PROSITE" id="PS50006">
    <property type="entry name" value="FHA_DOMAIN"/>
    <property type="match status" value="2"/>
</dbReference>
<keyword evidence="4" id="KW-1185">Reference proteome</keyword>
<evidence type="ECO:0000313" key="3">
    <source>
        <dbReference type="EMBL" id="QTD51418.1"/>
    </source>
</evidence>
<dbReference type="InterPro" id="IPR050923">
    <property type="entry name" value="Cell_Proc_Reg/RNA_Proc"/>
</dbReference>
<organism evidence="3 4">
    <name type="scientific">Sulfidibacter corallicola</name>
    <dbReference type="NCBI Taxonomy" id="2818388"/>
    <lineage>
        <taxon>Bacteria</taxon>
        <taxon>Pseudomonadati</taxon>
        <taxon>Acidobacteriota</taxon>
        <taxon>Holophagae</taxon>
        <taxon>Acanthopleuribacterales</taxon>
        <taxon>Acanthopleuribacteraceae</taxon>
        <taxon>Sulfidibacter</taxon>
    </lineage>
</organism>
<dbReference type="Pfam" id="PF00498">
    <property type="entry name" value="FHA"/>
    <property type="match status" value="2"/>
</dbReference>
<dbReference type="CDD" id="cd00060">
    <property type="entry name" value="FHA"/>
    <property type="match status" value="2"/>
</dbReference>
<feature type="domain" description="FHA" evidence="2">
    <location>
        <begin position="230"/>
        <end position="279"/>
    </location>
</feature>
<proteinExistence type="predicted"/>
<protein>
    <submittedName>
        <fullName evidence="3">FHA domain-containing protein</fullName>
    </submittedName>
</protein>
<evidence type="ECO:0000313" key="4">
    <source>
        <dbReference type="Proteomes" id="UP000663929"/>
    </source>
</evidence>
<dbReference type="KEGG" id="scor:J3U87_03020"/>
<evidence type="ECO:0000256" key="1">
    <source>
        <dbReference type="SAM" id="MobiDB-lite"/>
    </source>
</evidence>
<dbReference type="Proteomes" id="UP000663929">
    <property type="component" value="Chromosome"/>
</dbReference>
<feature type="region of interest" description="Disordered" evidence="1">
    <location>
        <begin position="136"/>
        <end position="162"/>
    </location>
</feature>
<gene>
    <name evidence="3" type="ORF">J3U87_03020</name>
</gene>
<dbReference type="PANTHER" id="PTHR23308">
    <property type="entry name" value="NUCLEAR INHIBITOR OF PROTEIN PHOSPHATASE-1"/>
    <property type="match status" value="1"/>
</dbReference>
<dbReference type="RefSeq" id="WP_237381545.1">
    <property type="nucleotide sequence ID" value="NZ_CP071793.1"/>
</dbReference>
<sequence>MSAKLFSKFGPLKGAEYKIGQEIKIGRSNDNQVVLSHKLVSGDHARIFLDPESKCYVVEDLNSLNGTLLDGVPISEPERLEHLHLINFGGSGDFFFLSLESGKASEEPDSHWEVTASDDVTKETYFSDDFIPTPSIFAKKDGDKPKTPAPRPEEKSTDFTSRSKPVVVPKALIKQLKERENGAKPDTTEKVPVEAPPASANEGESESGPRLLVYSAEGESQDFDLKEGEVVLGRGSEAGFRINSAEISRRHVSVIVRGDQVFLRDLGSANGTFVDDRRIAKEVEIKPGMKISFGRIEAKLEARKP</sequence>
<accession>A0A8A4TQY5</accession>
<dbReference type="SMART" id="SM00240">
    <property type="entry name" value="FHA"/>
    <property type="match status" value="2"/>
</dbReference>
<dbReference type="SUPFAM" id="SSF49879">
    <property type="entry name" value="SMAD/FHA domain"/>
    <property type="match status" value="2"/>
</dbReference>
<dbReference type="AlphaFoldDB" id="A0A8A4TQY5"/>
<dbReference type="Gene3D" id="2.60.200.20">
    <property type="match status" value="2"/>
</dbReference>